<evidence type="ECO:0000313" key="1">
    <source>
        <dbReference type="EMBL" id="GJE67977.1"/>
    </source>
</evidence>
<keyword evidence="2" id="KW-1185">Reference proteome</keyword>
<organism evidence="1 2">
    <name type="scientific">Methylorubrum aminovorans</name>
    <dbReference type="NCBI Taxonomy" id="269069"/>
    <lineage>
        <taxon>Bacteria</taxon>
        <taxon>Pseudomonadati</taxon>
        <taxon>Pseudomonadota</taxon>
        <taxon>Alphaproteobacteria</taxon>
        <taxon>Hyphomicrobiales</taxon>
        <taxon>Methylobacteriaceae</taxon>
        <taxon>Methylorubrum</taxon>
    </lineage>
</organism>
<dbReference type="EMBL" id="BPRC01000039">
    <property type="protein sequence ID" value="GJE67977.1"/>
    <property type="molecule type" value="Genomic_DNA"/>
</dbReference>
<gene>
    <name evidence="1" type="ORF">LNAOJCKE_5213</name>
</gene>
<reference evidence="1" key="2">
    <citation type="submission" date="2021-08" db="EMBL/GenBank/DDBJ databases">
        <authorList>
            <person name="Tani A."/>
            <person name="Ola A."/>
            <person name="Ogura Y."/>
            <person name="Katsura K."/>
            <person name="Hayashi T."/>
        </authorList>
    </citation>
    <scope>NUCLEOTIDE SEQUENCE</scope>
    <source>
        <strain evidence="1">NBRC 15686</strain>
    </source>
</reference>
<name>A0ABQ4UMD2_9HYPH</name>
<reference evidence="1" key="1">
    <citation type="journal article" date="2021" name="Front. Microbiol.">
        <title>Comprehensive Comparative Genomics and Phenotyping of Methylobacterium Species.</title>
        <authorList>
            <person name="Alessa O."/>
            <person name="Ogura Y."/>
            <person name="Fujitani Y."/>
            <person name="Takami H."/>
            <person name="Hayashi T."/>
            <person name="Sahin N."/>
            <person name="Tani A."/>
        </authorList>
    </citation>
    <scope>NUCLEOTIDE SEQUENCE</scope>
    <source>
        <strain evidence="1">NBRC 15686</strain>
    </source>
</reference>
<proteinExistence type="predicted"/>
<evidence type="ECO:0000313" key="2">
    <source>
        <dbReference type="Proteomes" id="UP001055039"/>
    </source>
</evidence>
<comment type="caution">
    <text evidence="1">The sequence shown here is derived from an EMBL/GenBank/DDBJ whole genome shotgun (WGS) entry which is preliminary data.</text>
</comment>
<dbReference type="Proteomes" id="UP001055039">
    <property type="component" value="Unassembled WGS sequence"/>
</dbReference>
<protein>
    <submittedName>
        <fullName evidence="1">Uncharacterized protein</fullName>
    </submittedName>
</protein>
<sequence>MAGKRARATMPPPTETCTPVEVKARCGVMQGLMR</sequence>
<accession>A0ABQ4UMD2</accession>